<feature type="transmembrane region" description="Helical" evidence="5">
    <location>
        <begin position="99"/>
        <end position="122"/>
    </location>
</feature>
<sequence>MAFESWKNRAKELEAEVYALSLAFRDRRTPLAAKIVIALLIAYAVSPIDPIPDVIPGIGYLDELIVLPVGVTIALWLTPDEIMAECRAQVDEEIDVGRVRWIVAGLVLLLWLLLGMLVVRAVTNWNWL</sequence>
<organism evidence="7 8">
    <name type="scientific">Haloarcula nitratireducens</name>
    <dbReference type="NCBI Taxonomy" id="2487749"/>
    <lineage>
        <taxon>Archaea</taxon>
        <taxon>Methanobacteriati</taxon>
        <taxon>Methanobacteriota</taxon>
        <taxon>Stenosarchaea group</taxon>
        <taxon>Halobacteria</taxon>
        <taxon>Halobacteriales</taxon>
        <taxon>Haloarculaceae</taxon>
        <taxon>Haloarcula</taxon>
    </lineage>
</organism>
<keyword evidence="2 5" id="KW-0812">Transmembrane</keyword>
<comment type="subcellular location">
    <subcellularLocation>
        <location evidence="1">Endomembrane system</location>
        <topology evidence="1">Multi-pass membrane protein</topology>
    </subcellularLocation>
</comment>
<dbReference type="RefSeq" id="WP_220581110.1">
    <property type="nucleotide sequence ID" value="NZ_RKLT01000007.1"/>
</dbReference>
<dbReference type="Pfam" id="PF06803">
    <property type="entry name" value="DUF1232"/>
    <property type="match status" value="1"/>
</dbReference>
<protein>
    <submittedName>
        <fullName evidence="7">DUF1232 domain-containing protein</fullName>
    </submittedName>
</protein>
<keyword evidence="3 5" id="KW-1133">Transmembrane helix</keyword>
<feature type="domain" description="DUF1232" evidence="6">
    <location>
        <begin position="33"/>
        <end position="68"/>
    </location>
</feature>
<reference evidence="7 8" key="1">
    <citation type="submission" date="2021-06" db="EMBL/GenBank/DDBJ databases">
        <title>Halomicroarcula sp. a new haloarchaeum isolated from saline soil.</title>
        <authorList>
            <person name="Duran-Viseras A."/>
            <person name="Sanchez-Porro C."/>
            <person name="Ventosa A."/>
        </authorList>
    </citation>
    <scope>NUCLEOTIDE SEQUENCE [LARGE SCALE GENOMIC DNA]</scope>
    <source>
        <strain evidence="7 8">F27</strain>
    </source>
</reference>
<dbReference type="GO" id="GO:0012505">
    <property type="term" value="C:endomembrane system"/>
    <property type="evidence" value="ECO:0007669"/>
    <property type="project" value="UniProtKB-SubCell"/>
</dbReference>
<evidence type="ECO:0000256" key="2">
    <source>
        <dbReference type="ARBA" id="ARBA00022692"/>
    </source>
</evidence>
<accession>A0AAW4PFV8</accession>
<gene>
    <name evidence="7" type="ORF">EGH23_16625</name>
</gene>
<name>A0AAW4PFV8_9EURY</name>
<keyword evidence="8" id="KW-1185">Reference proteome</keyword>
<proteinExistence type="predicted"/>
<feature type="transmembrane region" description="Helical" evidence="5">
    <location>
        <begin position="31"/>
        <end position="48"/>
    </location>
</feature>
<dbReference type="EMBL" id="RKLT01000007">
    <property type="protein sequence ID" value="MBX0296508.1"/>
    <property type="molecule type" value="Genomic_DNA"/>
</dbReference>
<dbReference type="Proteomes" id="UP001430455">
    <property type="component" value="Unassembled WGS sequence"/>
</dbReference>
<feature type="transmembrane region" description="Helical" evidence="5">
    <location>
        <begin position="54"/>
        <end position="78"/>
    </location>
</feature>
<comment type="caution">
    <text evidence="7">The sequence shown here is derived from an EMBL/GenBank/DDBJ whole genome shotgun (WGS) entry which is preliminary data.</text>
</comment>
<dbReference type="AlphaFoldDB" id="A0AAW4PFV8"/>
<evidence type="ECO:0000256" key="1">
    <source>
        <dbReference type="ARBA" id="ARBA00004127"/>
    </source>
</evidence>
<evidence type="ECO:0000313" key="8">
    <source>
        <dbReference type="Proteomes" id="UP001430455"/>
    </source>
</evidence>
<dbReference type="InterPro" id="IPR010652">
    <property type="entry name" value="DUF1232"/>
</dbReference>
<evidence type="ECO:0000256" key="3">
    <source>
        <dbReference type="ARBA" id="ARBA00022989"/>
    </source>
</evidence>
<evidence type="ECO:0000313" key="7">
    <source>
        <dbReference type="EMBL" id="MBX0296508.1"/>
    </source>
</evidence>
<evidence type="ECO:0000256" key="4">
    <source>
        <dbReference type="ARBA" id="ARBA00023136"/>
    </source>
</evidence>
<evidence type="ECO:0000256" key="5">
    <source>
        <dbReference type="SAM" id="Phobius"/>
    </source>
</evidence>
<evidence type="ECO:0000259" key="6">
    <source>
        <dbReference type="Pfam" id="PF06803"/>
    </source>
</evidence>
<keyword evidence="4 5" id="KW-0472">Membrane</keyword>